<comment type="caution">
    <text evidence="1">The sequence shown here is derived from an EMBL/GenBank/DDBJ whole genome shotgun (WGS) entry which is preliminary data.</text>
</comment>
<evidence type="ECO:0008006" key="3">
    <source>
        <dbReference type="Google" id="ProtNLM"/>
    </source>
</evidence>
<dbReference type="InterPro" id="IPR027417">
    <property type="entry name" value="P-loop_NTPase"/>
</dbReference>
<organism evidence="1 2">
    <name type="scientific">Stakelama sediminis</name>
    <dbReference type="NCBI Taxonomy" id="463200"/>
    <lineage>
        <taxon>Bacteria</taxon>
        <taxon>Pseudomonadati</taxon>
        <taxon>Pseudomonadota</taxon>
        <taxon>Alphaproteobacteria</taxon>
        <taxon>Sphingomonadales</taxon>
        <taxon>Sphingomonadaceae</taxon>
        <taxon>Stakelama</taxon>
    </lineage>
</organism>
<dbReference type="EMBL" id="JACIJI010000002">
    <property type="protein sequence ID" value="MBB5718862.1"/>
    <property type="molecule type" value="Genomic_DNA"/>
</dbReference>
<dbReference type="Proteomes" id="UP000554342">
    <property type="component" value="Unassembled WGS sequence"/>
</dbReference>
<evidence type="ECO:0000313" key="1">
    <source>
        <dbReference type="EMBL" id="MBB5718862.1"/>
    </source>
</evidence>
<name>A0A840YZD6_9SPHN</name>
<dbReference type="RefSeq" id="WP_184002973.1">
    <property type="nucleotide sequence ID" value="NZ_BAABIF010000013.1"/>
</dbReference>
<keyword evidence="2" id="KW-1185">Reference proteome</keyword>
<dbReference type="Gene3D" id="3.40.50.300">
    <property type="entry name" value="P-loop containing nucleotide triphosphate hydrolases"/>
    <property type="match status" value="1"/>
</dbReference>
<dbReference type="AlphaFoldDB" id="A0A840YZD6"/>
<proteinExistence type="predicted"/>
<gene>
    <name evidence="1" type="ORF">FHR23_001785</name>
</gene>
<evidence type="ECO:0000313" key="2">
    <source>
        <dbReference type="Proteomes" id="UP000554342"/>
    </source>
</evidence>
<protein>
    <recommendedName>
        <fullName evidence="3">Chromosomal replication initiator DnaA</fullName>
    </recommendedName>
</protein>
<dbReference type="SUPFAM" id="SSF52540">
    <property type="entry name" value="P-loop containing nucleoside triphosphate hydrolases"/>
    <property type="match status" value="1"/>
</dbReference>
<reference evidence="1 2" key="1">
    <citation type="submission" date="2020-08" db="EMBL/GenBank/DDBJ databases">
        <title>Genomic Encyclopedia of Type Strains, Phase IV (KMG-IV): sequencing the most valuable type-strain genomes for metagenomic binning, comparative biology and taxonomic classification.</title>
        <authorList>
            <person name="Goeker M."/>
        </authorList>
    </citation>
    <scope>NUCLEOTIDE SEQUENCE [LARGE SCALE GENOMIC DNA]</scope>
    <source>
        <strain evidence="1 2">DSM 27203</strain>
    </source>
</reference>
<dbReference type="Gene3D" id="1.10.8.60">
    <property type="match status" value="1"/>
</dbReference>
<accession>A0A840YZD6</accession>
<sequence>MTQLELPLGRPGGASDEFLIGAANENAARMLEHPGAWPVMAALIVGPRKSGRSLLARMTALRTGGRMIDNAEQVSETDLFHAWNQAQAEHKPLLMVADAPPPEWRVRLPDLRSRLAATPVARIDPPDDALIAALLRYWFDRREMAVDDAVIEWLSTRTERSYVALLRAVDVLDDSRQENRRRRLSIRAARSTLEETGLLFDRLPLMAGRMQ</sequence>